<proteinExistence type="predicted"/>
<name>A0ABY4VZE9_9PROT</name>
<evidence type="ECO:0000313" key="1">
    <source>
        <dbReference type="EMBL" id="USG60213.1"/>
    </source>
</evidence>
<keyword evidence="2" id="KW-1185">Reference proteome</keyword>
<dbReference type="InterPro" id="IPR008320">
    <property type="entry name" value="UCP032025"/>
</dbReference>
<evidence type="ECO:0000313" key="2">
    <source>
        <dbReference type="Proteomes" id="UP001056291"/>
    </source>
</evidence>
<dbReference type="Proteomes" id="UP001056291">
    <property type="component" value="Chromosome"/>
</dbReference>
<dbReference type="PIRSF" id="PIRSF032025">
    <property type="entry name" value="UCP032025"/>
    <property type="match status" value="1"/>
</dbReference>
<sequence>MSVNLLIVSVGITTVDQLRSNQSRRLIAGPLCHVTKQRPQREAELLDGGSVYWIIKGHIAARQKVVELERLFDHEGEKCGVILDSELIETELFSRGPHQGWRYLEEEDSPRDLRDLVEEAENDDDTEGELSEEMAAELKSLGLL</sequence>
<dbReference type="EMBL" id="CP098747">
    <property type="protein sequence ID" value="USG60213.1"/>
    <property type="molecule type" value="Genomic_DNA"/>
</dbReference>
<dbReference type="RefSeq" id="WP_251933020.1">
    <property type="nucleotide sequence ID" value="NZ_CP098747.1"/>
</dbReference>
<accession>A0ABY4VZE9</accession>
<gene>
    <name evidence="1" type="ORF">NBZ79_13605</name>
</gene>
<reference evidence="1" key="1">
    <citation type="submission" date="2022-06" db="EMBL/GenBank/DDBJ databases">
        <title>Sneathiella actinostolidae sp. nov., isolated from a sea anemonein the Western Pacific Ocean.</title>
        <authorList>
            <person name="Wei M.J."/>
        </authorList>
    </citation>
    <scope>NUCLEOTIDE SEQUENCE</scope>
    <source>
        <strain evidence="1">PHK-P5</strain>
    </source>
</reference>
<dbReference type="Pfam" id="PF07370">
    <property type="entry name" value="DUF1489"/>
    <property type="match status" value="1"/>
</dbReference>
<organism evidence="1 2">
    <name type="scientific">Sneathiella marina</name>
    <dbReference type="NCBI Taxonomy" id="2950108"/>
    <lineage>
        <taxon>Bacteria</taxon>
        <taxon>Pseudomonadati</taxon>
        <taxon>Pseudomonadota</taxon>
        <taxon>Alphaproteobacteria</taxon>
        <taxon>Sneathiellales</taxon>
        <taxon>Sneathiellaceae</taxon>
        <taxon>Sneathiella</taxon>
    </lineage>
</organism>
<protein>
    <submittedName>
        <fullName evidence="1">DUF1489 domain-containing protein</fullName>
    </submittedName>
</protein>